<sequence length="370" mass="41654">VWISAGGRGEEEAEDQRAALRWSTGAPGDQGARRTRSEEELPYPTLAPVVLLALTQTSPPRSWCLRAVCHPYPSLPRVSILAILLNCVTLGMFQPCGHTPFLLQALDDGIFVFFAGEMLVKMVALGVIGQSGYLGDTWNRLDFFIVIVGMLEYSLDGHNVSLSAIRTVRVLRPLRAINRVPSMRILVTLLLDTLPMLGNVLALCFFVFFIFGIVGVQLWAGLLRNRCFMGEDVKIYYRPDGTDDHPFICSTERENGMLRCSDVPRRRVGGTYCSLGAEDTHPEMGLHGSEPVPCVNWYQYYNECRAGEVNPHKGAINFDNIGYAWIAIFQVITLEGWVDIMYYVMDAHSFYNFIYFIFLIIVSTHRHKLT</sequence>
<proteinExistence type="predicted"/>
<keyword evidence="2" id="KW-0813">Transport</keyword>
<evidence type="ECO:0000256" key="5">
    <source>
        <dbReference type="ARBA" id="ARBA00022692"/>
    </source>
</evidence>
<keyword evidence="3" id="KW-0109">Calcium transport</keyword>
<name>A0A3P8RPC1_AMPPE</name>
<dbReference type="PANTHER" id="PTHR45628">
    <property type="entry name" value="VOLTAGE-DEPENDENT CALCIUM CHANNEL TYPE A SUBUNIT ALPHA-1"/>
    <property type="match status" value="1"/>
</dbReference>
<dbReference type="Proteomes" id="UP000265080">
    <property type="component" value="Chromosome 3"/>
</dbReference>
<keyword evidence="16" id="KW-1185">Reference proteome</keyword>
<dbReference type="Gene3D" id="1.20.120.350">
    <property type="entry name" value="Voltage-gated potassium channels. Chain C"/>
    <property type="match status" value="1"/>
</dbReference>
<dbReference type="GO" id="GO:0008331">
    <property type="term" value="F:high voltage-gated calcium channel activity"/>
    <property type="evidence" value="ECO:0007669"/>
    <property type="project" value="TreeGrafter"/>
</dbReference>
<reference evidence="15 16" key="1">
    <citation type="submission" date="2018-03" db="EMBL/GenBank/DDBJ databases">
        <title>Finding Nemo's genes: A chromosome-scale reference assembly of the genome of the orange clownfish Amphiprion percula.</title>
        <authorList>
            <person name="Lehmann R."/>
        </authorList>
    </citation>
    <scope>NUCLEOTIDE SEQUENCE</scope>
</reference>
<reference evidence="15" key="3">
    <citation type="submission" date="2025-09" db="UniProtKB">
        <authorList>
            <consortium name="Ensembl"/>
        </authorList>
    </citation>
    <scope>IDENTIFICATION</scope>
</reference>
<dbReference type="InterPro" id="IPR027359">
    <property type="entry name" value="Volt_channel_dom_sf"/>
</dbReference>
<keyword evidence="4" id="KW-0107">Calcium channel</keyword>
<evidence type="ECO:0000256" key="4">
    <source>
        <dbReference type="ARBA" id="ARBA00022673"/>
    </source>
</evidence>
<feature type="transmembrane region" description="Helical" evidence="13">
    <location>
        <begin position="323"/>
        <end position="344"/>
    </location>
</feature>
<keyword evidence="10 13" id="KW-0472">Membrane</keyword>
<keyword evidence="7" id="KW-0851">Voltage-gated channel</keyword>
<evidence type="ECO:0000256" key="1">
    <source>
        <dbReference type="ARBA" id="ARBA00004141"/>
    </source>
</evidence>
<dbReference type="GO" id="GO:0098703">
    <property type="term" value="P:calcium ion import across plasma membrane"/>
    <property type="evidence" value="ECO:0007669"/>
    <property type="project" value="TreeGrafter"/>
</dbReference>
<evidence type="ECO:0000256" key="13">
    <source>
        <dbReference type="SAM" id="Phobius"/>
    </source>
</evidence>
<dbReference type="Pfam" id="PF00520">
    <property type="entry name" value="Ion_trans"/>
    <property type="match status" value="1"/>
</dbReference>
<dbReference type="SUPFAM" id="SSF81324">
    <property type="entry name" value="Voltage-gated potassium channels"/>
    <property type="match status" value="1"/>
</dbReference>
<evidence type="ECO:0000256" key="9">
    <source>
        <dbReference type="ARBA" id="ARBA00023065"/>
    </source>
</evidence>
<evidence type="ECO:0000256" key="7">
    <source>
        <dbReference type="ARBA" id="ARBA00022882"/>
    </source>
</evidence>
<evidence type="ECO:0000256" key="2">
    <source>
        <dbReference type="ARBA" id="ARBA00022448"/>
    </source>
</evidence>
<dbReference type="AlphaFoldDB" id="A0A3P8RPC1"/>
<evidence type="ECO:0000313" key="15">
    <source>
        <dbReference type="Ensembl" id="ENSAPEP00000002021.1"/>
    </source>
</evidence>
<accession>A0A3P8RPC1</accession>
<evidence type="ECO:0000256" key="12">
    <source>
        <dbReference type="SAM" id="MobiDB-lite"/>
    </source>
</evidence>
<evidence type="ECO:0000256" key="10">
    <source>
        <dbReference type="ARBA" id="ARBA00023136"/>
    </source>
</evidence>
<reference evidence="15" key="2">
    <citation type="submission" date="2025-08" db="UniProtKB">
        <authorList>
            <consortium name="Ensembl"/>
        </authorList>
    </citation>
    <scope>IDENTIFICATION</scope>
</reference>
<feature type="transmembrane region" description="Helical" evidence="13">
    <location>
        <begin position="350"/>
        <end position="367"/>
    </location>
</feature>
<keyword evidence="9" id="KW-0406">Ion transport</keyword>
<dbReference type="InterPro" id="IPR005821">
    <property type="entry name" value="Ion_trans_dom"/>
</dbReference>
<feature type="region of interest" description="Disordered" evidence="12">
    <location>
        <begin position="20"/>
        <end position="39"/>
    </location>
</feature>
<evidence type="ECO:0000256" key="11">
    <source>
        <dbReference type="ARBA" id="ARBA00023303"/>
    </source>
</evidence>
<keyword evidence="5 13" id="KW-0812">Transmembrane</keyword>
<feature type="domain" description="Ion transport" evidence="14">
    <location>
        <begin position="78"/>
        <end position="363"/>
    </location>
</feature>
<organism evidence="15 16">
    <name type="scientific">Amphiprion percula</name>
    <name type="common">Orange clownfish</name>
    <name type="synonym">Lutjanus percula</name>
    <dbReference type="NCBI Taxonomy" id="161767"/>
    <lineage>
        <taxon>Eukaryota</taxon>
        <taxon>Metazoa</taxon>
        <taxon>Chordata</taxon>
        <taxon>Craniata</taxon>
        <taxon>Vertebrata</taxon>
        <taxon>Euteleostomi</taxon>
        <taxon>Actinopterygii</taxon>
        <taxon>Neopterygii</taxon>
        <taxon>Teleostei</taxon>
        <taxon>Neoteleostei</taxon>
        <taxon>Acanthomorphata</taxon>
        <taxon>Ovalentaria</taxon>
        <taxon>Pomacentridae</taxon>
        <taxon>Amphiprion</taxon>
    </lineage>
</organism>
<dbReference type="Ensembl" id="ENSAPET00000002068.1">
    <property type="protein sequence ID" value="ENSAPEP00000002021.1"/>
    <property type="gene ID" value="ENSAPEG00000001477.1"/>
</dbReference>
<comment type="subcellular location">
    <subcellularLocation>
        <location evidence="1">Membrane</location>
        <topology evidence="1">Multi-pass membrane protein</topology>
    </subcellularLocation>
</comment>
<dbReference type="OMA" id="ICSTERD"/>
<keyword evidence="8 13" id="KW-1133">Transmembrane helix</keyword>
<evidence type="ECO:0000256" key="3">
    <source>
        <dbReference type="ARBA" id="ARBA00022568"/>
    </source>
</evidence>
<dbReference type="STRING" id="161767.ENSAPEP00000002021"/>
<dbReference type="PANTHER" id="PTHR45628:SF37">
    <property type="entry name" value="VOLTAGE-DEPENDENT T-TYPE CALCIUM CHANNEL SUBUNIT ALPHA-1H"/>
    <property type="match status" value="1"/>
</dbReference>
<dbReference type="Gene3D" id="1.10.287.70">
    <property type="match status" value="1"/>
</dbReference>
<protein>
    <recommendedName>
        <fullName evidence="14">Ion transport domain-containing protein</fullName>
    </recommendedName>
</protein>
<dbReference type="FunFam" id="1.20.120.350:FF:000142">
    <property type="match status" value="1"/>
</dbReference>
<keyword evidence="6" id="KW-0106">Calcium</keyword>
<dbReference type="GO" id="GO:0005891">
    <property type="term" value="C:voltage-gated calcium channel complex"/>
    <property type="evidence" value="ECO:0007669"/>
    <property type="project" value="TreeGrafter"/>
</dbReference>
<evidence type="ECO:0000256" key="6">
    <source>
        <dbReference type="ARBA" id="ARBA00022837"/>
    </source>
</evidence>
<keyword evidence="11" id="KW-0407">Ion channel</keyword>
<dbReference type="GeneTree" id="ENSGT00940000156666"/>
<evidence type="ECO:0000313" key="16">
    <source>
        <dbReference type="Proteomes" id="UP000265080"/>
    </source>
</evidence>
<dbReference type="InterPro" id="IPR050599">
    <property type="entry name" value="VDCC_alpha-1_subunit"/>
</dbReference>
<evidence type="ECO:0000256" key="8">
    <source>
        <dbReference type="ARBA" id="ARBA00022989"/>
    </source>
</evidence>
<feature type="transmembrane region" description="Helical" evidence="13">
    <location>
        <begin position="200"/>
        <end position="220"/>
    </location>
</feature>
<evidence type="ECO:0000259" key="14">
    <source>
        <dbReference type="Pfam" id="PF00520"/>
    </source>
</evidence>